<accession>A0A8S0QV24</accession>
<gene>
    <name evidence="2" type="ORF">OLEA9_A121080</name>
</gene>
<feature type="compositionally biased region" description="Basic residues" evidence="1">
    <location>
        <begin position="1"/>
        <end position="11"/>
    </location>
</feature>
<dbReference type="Proteomes" id="UP000594638">
    <property type="component" value="Unassembled WGS sequence"/>
</dbReference>
<protein>
    <submittedName>
        <fullName evidence="2">Uncharacterized protein</fullName>
    </submittedName>
</protein>
<dbReference type="Gramene" id="OE9A121080T1">
    <property type="protein sequence ID" value="OE9A121080C1"/>
    <property type="gene ID" value="OE9A121080"/>
</dbReference>
<keyword evidence="3" id="KW-1185">Reference proteome</keyword>
<reference evidence="2 3" key="1">
    <citation type="submission" date="2019-12" db="EMBL/GenBank/DDBJ databases">
        <authorList>
            <person name="Alioto T."/>
            <person name="Alioto T."/>
            <person name="Gomez Garrido J."/>
        </authorList>
    </citation>
    <scope>NUCLEOTIDE SEQUENCE [LARGE SCALE GENOMIC DNA]</scope>
</reference>
<evidence type="ECO:0000256" key="1">
    <source>
        <dbReference type="SAM" id="MobiDB-lite"/>
    </source>
</evidence>
<comment type="caution">
    <text evidence="2">The sequence shown here is derived from an EMBL/GenBank/DDBJ whole genome shotgun (WGS) entry which is preliminary data.</text>
</comment>
<dbReference type="OrthoDB" id="1930685at2759"/>
<dbReference type="PANTHER" id="PTHR36385">
    <property type="entry name" value="OS07G0562900 PROTEIN"/>
    <property type="match status" value="1"/>
</dbReference>
<sequence length="103" mass="11622">MAKNRNKKKKNGSGLMDMDVKSDDHKVMDIPQAMDTLETVASSAFSGGPLRKKEMGKQMKRSKNVRKMKAIAKAISLNDKSDEKISKNESKTLRTKFAKKLYE</sequence>
<feature type="region of interest" description="Disordered" evidence="1">
    <location>
        <begin position="44"/>
        <end position="66"/>
    </location>
</feature>
<feature type="region of interest" description="Disordered" evidence="1">
    <location>
        <begin position="1"/>
        <end position="21"/>
    </location>
</feature>
<name>A0A8S0QV24_OLEEU</name>
<evidence type="ECO:0000313" key="3">
    <source>
        <dbReference type="Proteomes" id="UP000594638"/>
    </source>
</evidence>
<dbReference type="PANTHER" id="PTHR36385:SF1">
    <property type="entry name" value="OS07G0562900 PROTEIN"/>
    <property type="match status" value="1"/>
</dbReference>
<proteinExistence type="predicted"/>
<dbReference type="EMBL" id="CACTIH010001946">
    <property type="protein sequence ID" value="CAA2969603.1"/>
    <property type="molecule type" value="Genomic_DNA"/>
</dbReference>
<organism evidence="2 3">
    <name type="scientific">Olea europaea subsp. europaea</name>
    <dbReference type="NCBI Taxonomy" id="158383"/>
    <lineage>
        <taxon>Eukaryota</taxon>
        <taxon>Viridiplantae</taxon>
        <taxon>Streptophyta</taxon>
        <taxon>Embryophyta</taxon>
        <taxon>Tracheophyta</taxon>
        <taxon>Spermatophyta</taxon>
        <taxon>Magnoliopsida</taxon>
        <taxon>eudicotyledons</taxon>
        <taxon>Gunneridae</taxon>
        <taxon>Pentapetalae</taxon>
        <taxon>asterids</taxon>
        <taxon>lamiids</taxon>
        <taxon>Lamiales</taxon>
        <taxon>Oleaceae</taxon>
        <taxon>Oleeae</taxon>
        <taxon>Olea</taxon>
    </lineage>
</organism>
<evidence type="ECO:0000313" key="2">
    <source>
        <dbReference type="EMBL" id="CAA2969603.1"/>
    </source>
</evidence>
<dbReference type="AlphaFoldDB" id="A0A8S0QV24"/>